<reference evidence="1" key="2">
    <citation type="submission" date="2020-11" db="EMBL/GenBank/DDBJ databases">
        <authorList>
            <person name="McCartney M.A."/>
            <person name="Auch B."/>
            <person name="Kono T."/>
            <person name="Mallez S."/>
            <person name="Becker A."/>
            <person name="Gohl D.M."/>
            <person name="Silverstein K.A.T."/>
            <person name="Koren S."/>
            <person name="Bechman K.B."/>
            <person name="Herman A."/>
            <person name="Abrahante J.E."/>
            <person name="Garbe J."/>
        </authorList>
    </citation>
    <scope>NUCLEOTIDE SEQUENCE</scope>
    <source>
        <strain evidence="1">Duluth1</strain>
        <tissue evidence="1">Whole animal</tissue>
    </source>
</reference>
<protein>
    <submittedName>
        <fullName evidence="1">Uncharacterized protein</fullName>
    </submittedName>
</protein>
<dbReference type="EMBL" id="JAIWYP010000010">
    <property type="protein sequence ID" value="KAH3755123.1"/>
    <property type="molecule type" value="Genomic_DNA"/>
</dbReference>
<keyword evidence="2" id="KW-1185">Reference proteome</keyword>
<accession>A0A9D4ICQ1</accession>
<name>A0A9D4ICQ1_DREPO</name>
<dbReference type="AlphaFoldDB" id="A0A9D4ICQ1"/>
<evidence type="ECO:0000313" key="1">
    <source>
        <dbReference type="EMBL" id="KAH3755123.1"/>
    </source>
</evidence>
<evidence type="ECO:0000313" key="2">
    <source>
        <dbReference type="Proteomes" id="UP000828390"/>
    </source>
</evidence>
<reference evidence="1" key="1">
    <citation type="journal article" date="2019" name="bioRxiv">
        <title>The Genome of the Zebra Mussel, Dreissena polymorpha: A Resource for Invasive Species Research.</title>
        <authorList>
            <person name="McCartney M.A."/>
            <person name="Auch B."/>
            <person name="Kono T."/>
            <person name="Mallez S."/>
            <person name="Zhang Y."/>
            <person name="Obille A."/>
            <person name="Becker A."/>
            <person name="Abrahante J.E."/>
            <person name="Garbe J."/>
            <person name="Badalamenti J.P."/>
            <person name="Herman A."/>
            <person name="Mangelson H."/>
            <person name="Liachko I."/>
            <person name="Sullivan S."/>
            <person name="Sone E.D."/>
            <person name="Koren S."/>
            <person name="Silverstein K.A.T."/>
            <person name="Beckman K.B."/>
            <person name="Gohl D.M."/>
        </authorList>
    </citation>
    <scope>NUCLEOTIDE SEQUENCE</scope>
    <source>
        <strain evidence="1">Duluth1</strain>
        <tissue evidence="1">Whole animal</tissue>
    </source>
</reference>
<dbReference type="Proteomes" id="UP000828390">
    <property type="component" value="Unassembled WGS sequence"/>
</dbReference>
<gene>
    <name evidence="1" type="ORF">DPMN_189809</name>
</gene>
<organism evidence="1 2">
    <name type="scientific">Dreissena polymorpha</name>
    <name type="common">Zebra mussel</name>
    <name type="synonym">Mytilus polymorpha</name>
    <dbReference type="NCBI Taxonomy" id="45954"/>
    <lineage>
        <taxon>Eukaryota</taxon>
        <taxon>Metazoa</taxon>
        <taxon>Spiralia</taxon>
        <taxon>Lophotrochozoa</taxon>
        <taxon>Mollusca</taxon>
        <taxon>Bivalvia</taxon>
        <taxon>Autobranchia</taxon>
        <taxon>Heteroconchia</taxon>
        <taxon>Euheterodonta</taxon>
        <taxon>Imparidentia</taxon>
        <taxon>Neoheterodontei</taxon>
        <taxon>Myida</taxon>
        <taxon>Dreissenoidea</taxon>
        <taxon>Dreissenidae</taxon>
        <taxon>Dreissena</taxon>
    </lineage>
</organism>
<proteinExistence type="predicted"/>
<sequence>MENSKGIHELLRRTEEISINLKENTDATELALRTVLNVLHSTEDVSRLITDVANGNRKDHPQLEDLLKTLLRHLENGDKKVISVKNECVAIYITFPTISNWIKFVKDCLNGSLVELFLPLETYLRTLPKCANLKLTFGITEHDFLAYADH</sequence>
<comment type="caution">
    <text evidence="1">The sequence shown here is derived from an EMBL/GenBank/DDBJ whole genome shotgun (WGS) entry which is preliminary data.</text>
</comment>